<dbReference type="Proteomes" id="UP001529369">
    <property type="component" value="Unassembled WGS sequence"/>
</dbReference>
<evidence type="ECO:0000313" key="3">
    <source>
        <dbReference type="Proteomes" id="UP001529369"/>
    </source>
</evidence>
<organism evidence="2 3">
    <name type="scientific">Paeniroseomonas aquatica</name>
    <dbReference type="NCBI Taxonomy" id="373043"/>
    <lineage>
        <taxon>Bacteria</taxon>
        <taxon>Pseudomonadati</taxon>
        <taxon>Pseudomonadota</taxon>
        <taxon>Alphaproteobacteria</taxon>
        <taxon>Acetobacterales</taxon>
        <taxon>Acetobacteraceae</taxon>
        <taxon>Paeniroseomonas</taxon>
    </lineage>
</organism>
<dbReference type="InterPro" id="IPR028087">
    <property type="entry name" value="Tad_N"/>
</dbReference>
<sequence length="596" mass="62236">MTGLGRRGAVALLTALLAVPLVGLVGIATDGARAWLLKSRLYTALDAAALAGARNFGLPASQRDAEVAAMFWTNFGMHDAGFTTAGATGRPWRGFLDARTTLDMPSGLDSQTIQVSARAVLNTTFATVLGFNTMAVAGAVQARRADAGMELALVLDVTGSMDTNCGTPSDRTATNCGVTTVPRVPDTTLASLNNNMDLLRLAAADLVNILYGTRETVANLWVAVVPFASTVNLGPNRQSWLAADSAANLTGDFAPTTWRGCVEARAGYAGAPADGDGNDDTPREAPFRPFRYLSTLGQYTLAGAAVAGDNDWARKLWTPTTTGGNAITENWYFWRGNYQVGPNVGCPATAVLPLTAAKTTVLNAIQSLRPSFRGGTMGNLGLQAGWFALSPRWRDSWALGPAPAGQATGLPLDYGIRYMRKVIVMMTDGTNTWFDAPHGLPGACTETTTTAASYPSGASAPGPAQAVHPLACPAANRLAGVQAAAGAPAIANNADYTAYGRLRDGRLGAGVTDNARAQAEINSRVAALCATIKGKGITIYTVVLDTSGAATSAETRTLYQSCASVPDNYFFVSQPSGLRTAFQQIGSRLANLRILK</sequence>
<proteinExistence type="predicted"/>
<evidence type="ECO:0000313" key="2">
    <source>
        <dbReference type="EMBL" id="MDN3568413.1"/>
    </source>
</evidence>
<gene>
    <name evidence="2" type="ORF">QWZ14_28875</name>
</gene>
<comment type="caution">
    <text evidence="2">The sequence shown here is derived from an EMBL/GenBank/DDBJ whole genome shotgun (WGS) entry which is preliminary data.</text>
</comment>
<keyword evidence="3" id="KW-1185">Reference proteome</keyword>
<name>A0ABT8AFD8_9PROT</name>
<reference evidence="3" key="1">
    <citation type="journal article" date="2019" name="Int. J. Syst. Evol. Microbiol.">
        <title>The Global Catalogue of Microorganisms (GCM) 10K type strain sequencing project: providing services to taxonomists for standard genome sequencing and annotation.</title>
        <authorList>
            <consortium name="The Broad Institute Genomics Platform"/>
            <consortium name="The Broad Institute Genome Sequencing Center for Infectious Disease"/>
            <person name="Wu L."/>
            <person name="Ma J."/>
        </authorList>
    </citation>
    <scope>NUCLEOTIDE SEQUENCE [LARGE SCALE GENOMIC DNA]</scope>
    <source>
        <strain evidence="3">CECT 7131</strain>
    </source>
</reference>
<dbReference type="RefSeq" id="WP_290320527.1">
    <property type="nucleotide sequence ID" value="NZ_JAUFPN010000206.1"/>
</dbReference>
<dbReference type="SUPFAM" id="SSF53300">
    <property type="entry name" value="vWA-like"/>
    <property type="match status" value="1"/>
</dbReference>
<evidence type="ECO:0000259" key="1">
    <source>
        <dbReference type="Pfam" id="PF13400"/>
    </source>
</evidence>
<dbReference type="Pfam" id="PF13400">
    <property type="entry name" value="Tad"/>
    <property type="match status" value="1"/>
</dbReference>
<dbReference type="InterPro" id="IPR036465">
    <property type="entry name" value="vWFA_dom_sf"/>
</dbReference>
<protein>
    <submittedName>
        <fullName evidence="2">Pilus assembly protein TadG-related protein</fullName>
    </submittedName>
</protein>
<accession>A0ABT8AFD8</accession>
<feature type="domain" description="Putative Flp pilus-assembly TadG-like N-terminal" evidence="1">
    <location>
        <begin position="8"/>
        <end position="54"/>
    </location>
</feature>
<dbReference type="EMBL" id="JAUFPN010000206">
    <property type="protein sequence ID" value="MDN3568413.1"/>
    <property type="molecule type" value="Genomic_DNA"/>
</dbReference>
<dbReference type="Gene3D" id="3.40.50.410">
    <property type="entry name" value="von Willebrand factor, type A domain"/>
    <property type="match status" value="1"/>
</dbReference>